<dbReference type="OrthoDB" id="2634326at2759"/>
<name>A0A4S8LM92_DENBC</name>
<dbReference type="EMBL" id="ML179336">
    <property type="protein sequence ID" value="THU90379.1"/>
    <property type="molecule type" value="Genomic_DNA"/>
</dbReference>
<accession>A0A4S8LM92</accession>
<organism evidence="1 2">
    <name type="scientific">Dendrothele bispora (strain CBS 962.96)</name>
    <dbReference type="NCBI Taxonomy" id="1314807"/>
    <lineage>
        <taxon>Eukaryota</taxon>
        <taxon>Fungi</taxon>
        <taxon>Dikarya</taxon>
        <taxon>Basidiomycota</taxon>
        <taxon>Agaricomycotina</taxon>
        <taxon>Agaricomycetes</taxon>
        <taxon>Agaricomycetidae</taxon>
        <taxon>Agaricales</taxon>
        <taxon>Agaricales incertae sedis</taxon>
        <taxon>Dendrothele</taxon>
    </lineage>
</organism>
<evidence type="ECO:0000313" key="1">
    <source>
        <dbReference type="EMBL" id="THU90379.1"/>
    </source>
</evidence>
<sequence length="142" mass="15751">MGAFTSDLDVLENLFHCRIPVYFVRTLSRAGDSRIDKVQPLLRPSISQKFQLHNGFEVDLSDAVPSHRVIFTGLASKPERYLSMQTYVLSLLDYPSPLGDSGQQSSTSMQKTALISASAASIRTTASRARFNPCEARLHLFS</sequence>
<protein>
    <submittedName>
        <fullName evidence="1">Uncharacterized protein</fullName>
    </submittedName>
</protein>
<gene>
    <name evidence="1" type="ORF">K435DRAFT_676170</name>
</gene>
<dbReference type="Proteomes" id="UP000297245">
    <property type="component" value="Unassembled WGS sequence"/>
</dbReference>
<proteinExistence type="predicted"/>
<keyword evidence="2" id="KW-1185">Reference proteome</keyword>
<dbReference type="AlphaFoldDB" id="A0A4S8LM92"/>
<reference evidence="1 2" key="1">
    <citation type="journal article" date="2019" name="Nat. Ecol. Evol.">
        <title>Megaphylogeny resolves global patterns of mushroom evolution.</title>
        <authorList>
            <person name="Varga T."/>
            <person name="Krizsan K."/>
            <person name="Foldi C."/>
            <person name="Dima B."/>
            <person name="Sanchez-Garcia M."/>
            <person name="Sanchez-Ramirez S."/>
            <person name="Szollosi G.J."/>
            <person name="Szarkandi J.G."/>
            <person name="Papp V."/>
            <person name="Albert L."/>
            <person name="Andreopoulos W."/>
            <person name="Angelini C."/>
            <person name="Antonin V."/>
            <person name="Barry K.W."/>
            <person name="Bougher N.L."/>
            <person name="Buchanan P."/>
            <person name="Buyck B."/>
            <person name="Bense V."/>
            <person name="Catcheside P."/>
            <person name="Chovatia M."/>
            <person name="Cooper J."/>
            <person name="Damon W."/>
            <person name="Desjardin D."/>
            <person name="Finy P."/>
            <person name="Geml J."/>
            <person name="Haridas S."/>
            <person name="Hughes K."/>
            <person name="Justo A."/>
            <person name="Karasinski D."/>
            <person name="Kautmanova I."/>
            <person name="Kiss B."/>
            <person name="Kocsube S."/>
            <person name="Kotiranta H."/>
            <person name="LaButti K.M."/>
            <person name="Lechner B.E."/>
            <person name="Liimatainen K."/>
            <person name="Lipzen A."/>
            <person name="Lukacs Z."/>
            <person name="Mihaltcheva S."/>
            <person name="Morgado L.N."/>
            <person name="Niskanen T."/>
            <person name="Noordeloos M.E."/>
            <person name="Ohm R.A."/>
            <person name="Ortiz-Santana B."/>
            <person name="Ovrebo C."/>
            <person name="Racz N."/>
            <person name="Riley R."/>
            <person name="Savchenko A."/>
            <person name="Shiryaev A."/>
            <person name="Soop K."/>
            <person name="Spirin V."/>
            <person name="Szebenyi C."/>
            <person name="Tomsovsky M."/>
            <person name="Tulloss R.E."/>
            <person name="Uehling J."/>
            <person name="Grigoriev I.V."/>
            <person name="Vagvolgyi C."/>
            <person name="Papp T."/>
            <person name="Martin F.M."/>
            <person name="Miettinen O."/>
            <person name="Hibbett D.S."/>
            <person name="Nagy L.G."/>
        </authorList>
    </citation>
    <scope>NUCLEOTIDE SEQUENCE [LARGE SCALE GENOMIC DNA]</scope>
    <source>
        <strain evidence="1 2">CBS 962.96</strain>
    </source>
</reference>
<evidence type="ECO:0000313" key="2">
    <source>
        <dbReference type="Proteomes" id="UP000297245"/>
    </source>
</evidence>